<evidence type="ECO:0000313" key="4">
    <source>
        <dbReference type="Proteomes" id="UP001163046"/>
    </source>
</evidence>
<proteinExistence type="predicted"/>
<dbReference type="InterPro" id="IPR050411">
    <property type="entry name" value="AlphaKG_dependent_hydroxylases"/>
</dbReference>
<dbReference type="PANTHER" id="PTHR10696">
    <property type="entry name" value="GAMMA-BUTYROBETAINE HYDROXYLASE-RELATED"/>
    <property type="match status" value="1"/>
</dbReference>
<dbReference type="SUPFAM" id="SSF51197">
    <property type="entry name" value="Clavaminate synthase-like"/>
    <property type="match status" value="1"/>
</dbReference>
<keyword evidence="1" id="KW-0560">Oxidoreductase</keyword>
<dbReference type="Proteomes" id="UP001163046">
    <property type="component" value="Unassembled WGS sequence"/>
</dbReference>
<dbReference type="Gene3D" id="3.60.130.10">
    <property type="entry name" value="Clavaminate synthase-like"/>
    <property type="match status" value="2"/>
</dbReference>
<dbReference type="Pfam" id="PF02668">
    <property type="entry name" value="TauD"/>
    <property type="match status" value="1"/>
</dbReference>
<keyword evidence="4" id="KW-1185">Reference proteome</keyword>
<reference evidence="3" key="1">
    <citation type="submission" date="2023-01" db="EMBL/GenBank/DDBJ databases">
        <title>Genome assembly of the deep-sea coral Lophelia pertusa.</title>
        <authorList>
            <person name="Herrera S."/>
            <person name="Cordes E."/>
        </authorList>
    </citation>
    <scope>NUCLEOTIDE SEQUENCE</scope>
    <source>
        <strain evidence="3">USNM1676648</strain>
        <tissue evidence="3">Polyp</tissue>
    </source>
</reference>
<name>A0A9X0CSI7_9CNID</name>
<dbReference type="EMBL" id="MU826829">
    <property type="protein sequence ID" value="KAJ7374070.1"/>
    <property type="molecule type" value="Genomic_DNA"/>
</dbReference>
<accession>A0A9X0CSI7</accession>
<comment type="caution">
    <text evidence="3">The sequence shown here is derived from an EMBL/GenBank/DDBJ whole genome shotgun (WGS) entry which is preliminary data.</text>
</comment>
<evidence type="ECO:0000259" key="2">
    <source>
        <dbReference type="Pfam" id="PF02668"/>
    </source>
</evidence>
<dbReference type="OrthoDB" id="408743at2759"/>
<dbReference type="GO" id="GO:0016491">
    <property type="term" value="F:oxidoreductase activity"/>
    <property type="evidence" value="ECO:0007669"/>
    <property type="project" value="UniProtKB-KW"/>
</dbReference>
<organism evidence="3 4">
    <name type="scientific">Desmophyllum pertusum</name>
    <dbReference type="NCBI Taxonomy" id="174260"/>
    <lineage>
        <taxon>Eukaryota</taxon>
        <taxon>Metazoa</taxon>
        <taxon>Cnidaria</taxon>
        <taxon>Anthozoa</taxon>
        <taxon>Hexacorallia</taxon>
        <taxon>Scleractinia</taxon>
        <taxon>Caryophylliina</taxon>
        <taxon>Caryophylliidae</taxon>
        <taxon>Desmophyllum</taxon>
    </lineage>
</organism>
<evidence type="ECO:0000313" key="3">
    <source>
        <dbReference type="EMBL" id="KAJ7374070.1"/>
    </source>
</evidence>
<dbReference type="InterPro" id="IPR042098">
    <property type="entry name" value="TauD-like_sf"/>
</dbReference>
<dbReference type="InterPro" id="IPR003819">
    <property type="entry name" value="TauD/TfdA-like"/>
</dbReference>
<evidence type="ECO:0000256" key="1">
    <source>
        <dbReference type="ARBA" id="ARBA00023002"/>
    </source>
</evidence>
<gene>
    <name evidence="3" type="ORF">OS493_009401</name>
</gene>
<sequence>MEYMEENIAHSPAILFRGLPAKTAEDFTIIAKASQTKCSYFGGTGYRTLIDKETGVATATDDPPEYFIEPHNEQSYIANFPSKNVESQAKKLGYDVRWDASGGLYVWQNRSAFLAHPVTGEKIWFNQAHSHQASYYKTWSTFADPKLPDDKYPAHTYYGDGSDIEPEVIQHIRATSWACAVGFQWRNGDLLVLDNLAVQHARIGFAGDRKLLACLIA</sequence>
<dbReference type="PANTHER" id="PTHR10696:SF21">
    <property type="entry name" value="TAUD_TFDA-LIKE DOMAIN-CONTAINING PROTEIN"/>
    <property type="match status" value="1"/>
</dbReference>
<protein>
    <recommendedName>
        <fullName evidence="2">TauD/TfdA-like domain-containing protein</fullName>
    </recommendedName>
</protein>
<dbReference type="AlphaFoldDB" id="A0A9X0CSI7"/>
<feature type="domain" description="TauD/TfdA-like" evidence="2">
    <location>
        <begin position="102"/>
        <end position="214"/>
    </location>
</feature>